<keyword evidence="7" id="KW-1185">Reference proteome</keyword>
<comment type="similarity">
    <text evidence="1 5">Belongs to the methyltransferase superfamily. METTL16/RlmF family.</text>
</comment>
<name>A0ABR1BAA9_POLSC</name>
<dbReference type="InterPro" id="IPR029063">
    <property type="entry name" value="SAM-dependent_MTases_sf"/>
</dbReference>
<proteinExistence type="inferred from homology"/>
<dbReference type="InterPro" id="IPR010286">
    <property type="entry name" value="METTL16/RlmF"/>
</dbReference>
<evidence type="ECO:0000256" key="5">
    <source>
        <dbReference type="PIRNR" id="PIRNR037350"/>
    </source>
</evidence>
<evidence type="ECO:0000256" key="2">
    <source>
        <dbReference type="ARBA" id="ARBA00022603"/>
    </source>
</evidence>
<gene>
    <name evidence="6" type="ORF">RUM44_008489</name>
</gene>
<dbReference type="EMBL" id="JAWJWF010000002">
    <property type="protein sequence ID" value="KAK6638064.1"/>
    <property type="molecule type" value="Genomic_DNA"/>
</dbReference>
<dbReference type="EC" id="2.1.1.-" evidence="5"/>
<dbReference type="PANTHER" id="PTHR13393">
    <property type="entry name" value="SAM-DEPENDENT METHYLTRANSFERASE"/>
    <property type="match status" value="1"/>
</dbReference>
<dbReference type="Pfam" id="PF05971">
    <property type="entry name" value="Methyltransf_10"/>
    <property type="match status" value="1"/>
</dbReference>
<keyword evidence="2 5" id="KW-0489">Methyltransferase</keyword>
<dbReference type="Gene3D" id="3.40.50.150">
    <property type="entry name" value="Vaccinia Virus protein VP39"/>
    <property type="match status" value="1"/>
</dbReference>
<dbReference type="CDD" id="cd02440">
    <property type="entry name" value="AdoMet_MTases"/>
    <property type="match status" value="1"/>
</dbReference>
<keyword evidence="4" id="KW-0949">S-adenosyl-L-methionine</keyword>
<evidence type="ECO:0000256" key="3">
    <source>
        <dbReference type="ARBA" id="ARBA00022679"/>
    </source>
</evidence>
<dbReference type="PIRSF" id="PIRSF037350">
    <property type="entry name" value="Mtase_ZK1128_prd"/>
    <property type="match status" value="1"/>
</dbReference>
<sequence>MLGKDGFHPKNIYKTPPNFKQLAIQYPDFAKYIRQELSGRTSIDYQNPKAVRELTKTLLKKDFNLDVEIDVTRLIPRVPLCLNYILWIDDLLHTFEHSETPKGIDIGTGNACIYSLLAAKRGWEMLATEMDPDNFERAQYNINHNGLQNLVSIKHIGNPDQLLVGVLDEKIQYDFCMCNPPFFDISEKPLNRTQRRPILNTAASDIKTEISTEGGEVLFITKLIEESLKLGDKVKVYTTLVGKKCDFLYLKKELLKVKPKSAAFSQFCQGRTIRWVLAWSFLDIPLKSVEGGGLKKNERKKPNPVLTFILPPSKCGSFDSVLEQLKDTLENLEISFKEEKSDCTALSFKAYKNTWSHTRRKKRLQARQKETGKEIEEKCDAEKLDDHEGPLSKRMKLNSDSVSSLDSCPLVEGFILLKQNDTSYALEMTWLSGNKECLHQIFQYFKNYWNVNS</sequence>
<accession>A0ABR1BAA9</accession>
<dbReference type="Proteomes" id="UP001359485">
    <property type="component" value="Unassembled WGS sequence"/>
</dbReference>
<dbReference type="SUPFAM" id="SSF53335">
    <property type="entry name" value="S-adenosyl-L-methionine-dependent methyltransferases"/>
    <property type="match status" value="1"/>
</dbReference>
<comment type="caution">
    <text evidence="6">The sequence shown here is derived from an EMBL/GenBank/DDBJ whole genome shotgun (WGS) entry which is preliminary data.</text>
</comment>
<reference evidence="6 7" key="1">
    <citation type="submission" date="2023-09" db="EMBL/GenBank/DDBJ databases">
        <title>Genomes of two closely related lineages of the louse Polyplax serrata with different host specificities.</title>
        <authorList>
            <person name="Martinu J."/>
            <person name="Tarabai H."/>
            <person name="Stefka J."/>
            <person name="Hypsa V."/>
        </authorList>
    </citation>
    <scope>NUCLEOTIDE SEQUENCE [LARGE SCALE GENOMIC DNA]</scope>
    <source>
        <strain evidence="6">98ZLc_SE</strain>
    </source>
</reference>
<evidence type="ECO:0000256" key="1">
    <source>
        <dbReference type="ARBA" id="ARBA00005878"/>
    </source>
</evidence>
<protein>
    <recommendedName>
        <fullName evidence="5">U6 small nuclear RNA (adenine-(43)-N(6))-methyltransferase</fullName>
        <ecNumber evidence="5">2.1.1.-</ecNumber>
    </recommendedName>
</protein>
<evidence type="ECO:0000313" key="7">
    <source>
        <dbReference type="Proteomes" id="UP001359485"/>
    </source>
</evidence>
<keyword evidence="3 5" id="KW-0808">Transferase</keyword>
<dbReference type="InterPro" id="IPR017182">
    <property type="entry name" value="METTL16/PsiM"/>
</dbReference>
<evidence type="ECO:0000313" key="6">
    <source>
        <dbReference type="EMBL" id="KAK6638064.1"/>
    </source>
</evidence>
<dbReference type="PANTHER" id="PTHR13393:SF0">
    <property type="entry name" value="RNA N6-ADENOSINE-METHYLTRANSFERASE METTL16"/>
    <property type="match status" value="1"/>
</dbReference>
<evidence type="ECO:0000256" key="4">
    <source>
        <dbReference type="ARBA" id="ARBA00022691"/>
    </source>
</evidence>
<organism evidence="6 7">
    <name type="scientific">Polyplax serrata</name>
    <name type="common">Common mouse louse</name>
    <dbReference type="NCBI Taxonomy" id="468196"/>
    <lineage>
        <taxon>Eukaryota</taxon>
        <taxon>Metazoa</taxon>
        <taxon>Ecdysozoa</taxon>
        <taxon>Arthropoda</taxon>
        <taxon>Hexapoda</taxon>
        <taxon>Insecta</taxon>
        <taxon>Pterygota</taxon>
        <taxon>Neoptera</taxon>
        <taxon>Paraneoptera</taxon>
        <taxon>Psocodea</taxon>
        <taxon>Troctomorpha</taxon>
        <taxon>Phthiraptera</taxon>
        <taxon>Anoplura</taxon>
        <taxon>Polyplacidae</taxon>
        <taxon>Polyplax</taxon>
    </lineage>
</organism>